<evidence type="ECO:0000256" key="1">
    <source>
        <dbReference type="SAM" id="MobiDB-lite"/>
    </source>
</evidence>
<evidence type="ECO:0000313" key="5">
    <source>
        <dbReference type="Proteomes" id="UP000308549"/>
    </source>
</evidence>
<feature type="compositionally biased region" description="Acidic residues" evidence="1">
    <location>
        <begin position="642"/>
        <end position="652"/>
    </location>
</feature>
<feature type="compositionally biased region" description="Polar residues" evidence="1">
    <location>
        <begin position="53"/>
        <end position="67"/>
    </location>
</feature>
<sequence length="758" mass="82256">MPTGDNPNVFDDGYAEDFDMVADGFRPSDHDIEGDDEIEAQPVRTVSAHYANGTVSSIMSSRQPSRNSTRKSRSYVENPFASPDDGDERTPSMSFEPDLAHRSVSSASSNQFARTGSPRFGAGPSHPYGMYPQGTLARTPSVATQSTVRAPTREASVRGGPQHPYTLYPQGVAEDEDDIEPQNPVVPVGFPGLGSSYHRQLGPDGEDQDIIGADGHAEQLPPYTRYPEDGPEKVPLLVPEAPTALHSRAPVAGTDPTMDLMHNTLRPQAPPTQRPQSMTDPSALGGARHPSMANIELMHSNSPANSFVSQKSWSEKSWKEKRKTKFCGIPFWGFLLAAGVVVFIAAVLGGVIGGFLENATKRHPSELSLASSSYYDASIIASPTSLAPPTGTYALSLSTPQETQAQCLPNTAQQPAWTCDLGGPPSTGIIVGTAVGSNKTGASLFYASEDDDVCYGAQLSSFQTNFSPFITVQDSDSPNAGPAFYFQQFYDKIVVLPEGTWDASDVQKSKKRKRQFPQIDNGWLHSKQVAQPGDKPWFCVWNKTFIEGFLYVQQPVATSYLLTSSLTPTVSSTASPSTTSLSTTSAPAGSSPAPTDMVTTTVTNPSATITWTGPSSAYSIWASHASVHESIYENLSHQGHGDDDDDDDDVDGDNYRRRRKRQIFQDDVLYESMDIYPYVVKLEERRLPGNTVTPYCQQYQILNNGAYNWVPADDDAPVMFELEESDPSYSNYESRLVPGACHCQWISGQSPDSGSDVS</sequence>
<proteinExistence type="predicted"/>
<evidence type="ECO:0000313" key="4">
    <source>
        <dbReference type="EMBL" id="TKA28381.1"/>
    </source>
</evidence>
<protein>
    <recommendedName>
        <fullName evidence="3">DUF7820 domain-containing protein</fullName>
    </recommendedName>
</protein>
<feature type="compositionally biased region" description="Low complexity" evidence="1">
    <location>
        <begin position="571"/>
        <end position="595"/>
    </location>
</feature>
<accession>A0A4U0U0H5</accession>
<feature type="compositionally biased region" description="Polar residues" evidence="1">
    <location>
        <begin position="103"/>
        <end position="114"/>
    </location>
</feature>
<evidence type="ECO:0000256" key="2">
    <source>
        <dbReference type="SAM" id="Phobius"/>
    </source>
</evidence>
<keyword evidence="2" id="KW-1133">Transmembrane helix</keyword>
<feature type="region of interest" description="Disordered" evidence="1">
    <location>
        <begin position="635"/>
        <end position="654"/>
    </location>
</feature>
<name>A0A4U0U0H5_9PEZI</name>
<dbReference type="AlphaFoldDB" id="A0A4U0U0H5"/>
<feature type="region of interest" description="Disordered" evidence="1">
    <location>
        <begin position="51"/>
        <end position="132"/>
    </location>
</feature>
<keyword evidence="5" id="KW-1185">Reference proteome</keyword>
<dbReference type="OrthoDB" id="5384459at2759"/>
<dbReference type="PANTHER" id="PTHR42078">
    <property type="entry name" value="GLUCAN 1, 4-ALPHA-GLUCOSIDASE"/>
    <property type="match status" value="1"/>
</dbReference>
<dbReference type="InterPro" id="IPR056722">
    <property type="entry name" value="DUF7820"/>
</dbReference>
<dbReference type="PANTHER" id="PTHR42078:SF1">
    <property type="entry name" value="GLUCAN 1, 4-ALPHA-GLUCOSIDASE"/>
    <property type="match status" value="1"/>
</dbReference>
<feature type="region of interest" description="Disordered" evidence="1">
    <location>
        <begin position="571"/>
        <end position="600"/>
    </location>
</feature>
<keyword evidence="2" id="KW-0472">Membrane</keyword>
<dbReference type="Proteomes" id="UP000308549">
    <property type="component" value="Unassembled WGS sequence"/>
</dbReference>
<feature type="domain" description="DUF7820" evidence="3">
    <location>
        <begin position="373"/>
        <end position="734"/>
    </location>
</feature>
<evidence type="ECO:0000259" key="3">
    <source>
        <dbReference type="Pfam" id="PF25130"/>
    </source>
</evidence>
<gene>
    <name evidence="4" type="ORF">B0A50_03848</name>
</gene>
<dbReference type="EMBL" id="NAJL01000018">
    <property type="protein sequence ID" value="TKA28381.1"/>
    <property type="molecule type" value="Genomic_DNA"/>
</dbReference>
<dbReference type="Pfam" id="PF25130">
    <property type="entry name" value="DUF7820"/>
    <property type="match status" value="1"/>
</dbReference>
<feature type="transmembrane region" description="Helical" evidence="2">
    <location>
        <begin position="331"/>
        <end position="356"/>
    </location>
</feature>
<organism evidence="4 5">
    <name type="scientific">Salinomyces thailandicus</name>
    <dbReference type="NCBI Taxonomy" id="706561"/>
    <lineage>
        <taxon>Eukaryota</taxon>
        <taxon>Fungi</taxon>
        <taxon>Dikarya</taxon>
        <taxon>Ascomycota</taxon>
        <taxon>Pezizomycotina</taxon>
        <taxon>Dothideomycetes</taxon>
        <taxon>Dothideomycetidae</taxon>
        <taxon>Mycosphaerellales</taxon>
        <taxon>Teratosphaeriaceae</taxon>
        <taxon>Salinomyces</taxon>
    </lineage>
</organism>
<comment type="caution">
    <text evidence="4">The sequence shown here is derived from an EMBL/GenBank/DDBJ whole genome shotgun (WGS) entry which is preliminary data.</text>
</comment>
<keyword evidence="2" id="KW-0812">Transmembrane</keyword>
<reference evidence="4 5" key="1">
    <citation type="submission" date="2017-03" db="EMBL/GenBank/DDBJ databases">
        <title>Genomes of endolithic fungi from Antarctica.</title>
        <authorList>
            <person name="Coleine C."/>
            <person name="Masonjones S."/>
            <person name="Stajich J.E."/>
        </authorList>
    </citation>
    <scope>NUCLEOTIDE SEQUENCE [LARGE SCALE GENOMIC DNA]</scope>
    <source>
        <strain evidence="4 5">CCFEE 6315</strain>
    </source>
</reference>